<dbReference type="GO" id="GO:0051959">
    <property type="term" value="F:dynein light intermediate chain binding"/>
    <property type="evidence" value="ECO:0007669"/>
    <property type="project" value="InterPro"/>
</dbReference>
<dbReference type="GO" id="GO:0045505">
    <property type="term" value="F:dynein intermediate chain binding"/>
    <property type="evidence" value="ECO:0007669"/>
    <property type="project" value="InterPro"/>
</dbReference>
<dbReference type="GO" id="GO:0007018">
    <property type="term" value="P:microtubule-based movement"/>
    <property type="evidence" value="ECO:0007669"/>
    <property type="project" value="InterPro"/>
</dbReference>
<evidence type="ECO:0000313" key="4">
    <source>
        <dbReference type="WBParaSite" id="SCUD_0000485001-mRNA-1"/>
    </source>
</evidence>
<dbReference type="PANTHER" id="PTHR22878">
    <property type="entry name" value="DYNEIN HEAVY CHAIN 6, AXONEMAL-LIKE-RELATED"/>
    <property type="match status" value="1"/>
</dbReference>
<protein>
    <submittedName>
        <fullName evidence="4">Dynein_C domain-containing protein</fullName>
    </submittedName>
</protein>
<proteinExistence type="predicted"/>
<dbReference type="InterPro" id="IPR026983">
    <property type="entry name" value="DHC"/>
</dbReference>
<dbReference type="EMBL" id="UZAK01006954">
    <property type="protein sequence ID" value="VDO91237.1"/>
    <property type="molecule type" value="Genomic_DNA"/>
</dbReference>
<dbReference type="STRING" id="6186.A0A183JQ63"/>
<reference evidence="2 3" key="2">
    <citation type="submission" date="2018-11" db="EMBL/GenBank/DDBJ databases">
        <authorList>
            <consortium name="Pathogen Informatics"/>
        </authorList>
    </citation>
    <scope>NUCLEOTIDE SEQUENCE [LARGE SCALE GENOMIC DNA]</scope>
    <source>
        <strain evidence="2">Dakar</strain>
        <strain evidence="3">Dakar, Senegal</strain>
    </source>
</reference>
<dbReference type="Pfam" id="PF18199">
    <property type="entry name" value="Dynein_C"/>
    <property type="match status" value="1"/>
</dbReference>
<reference evidence="4" key="1">
    <citation type="submission" date="2016-06" db="UniProtKB">
        <authorList>
            <consortium name="WormBaseParasite"/>
        </authorList>
    </citation>
    <scope>IDENTIFICATION</scope>
</reference>
<evidence type="ECO:0000259" key="1">
    <source>
        <dbReference type="Pfam" id="PF18199"/>
    </source>
</evidence>
<dbReference type="AlphaFoldDB" id="A0A183JQ63"/>
<dbReference type="GO" id="GO:0030286">
    <property type="term" value="C:dynein complex"/>
    <property type="evidence" value="ECO:0007669"/>
    <property type="project" value="InterPro"/>
</dbReference>
<evidence type="ECO:0000313" key="3">
    <source>
        <dbReference type="Proteomes" id="UP000279833"/>
    </source>
</evidence>
<organism evidence="4">
    <name type="scientific">Schistosoma curassoni</name>
    <dbReference type="NCBI Taxonomy" id="6186"/>
    <lineage>
        <taxon>Eukaryota</taxon>
        <taxon>Metazoa</taxon>
        <taxon>Spiralia</taxon>
        <taxon>Lophotrochozoa</taxon>
        <taxon>Platyhelminthes</taxon>
        <taxon>Trematoda</taxon>
        <taxon>Digenea</taxon>
        <taxon>Strigeidida</taxon>
        <taxon>Schistosomatoidea</taxon>
        <taxon>Schistosomatidae</taxon>
        <taxon>Schistosoma</taxon>
    </lineage>
</organism>
<sequence length="54" mass="5939">MSDSLESLATALSIGKLPAIWAHRSYPSLKPLGSYISDLIARLNFFQQLSFIGI</sequence>
<evidence type="ECO:0000313" key="2">
    <source>
        <dbReference type="EMBL" id="VDO91237.1"/>
    </source>
</evidence>
<dbReference type="WBParaSite" id="SCUD_0000485001-mRNA-1">
    <property type="protein sequence ID" value="SCUD_0000485001-mRNA-1"/>
    <property type="gene ID" value="SCUD_0000485001"/>
</dbReference>
<keyword evidence="3" id="KW-1185">Reference proteome</keyword>
<dbReference type="Proteomes" id="UP000279833">
    <property type="component" value="Unassembled WGS sequence"/>
</dbReference>
<accession>A0A183JQ63</accession>
<name>A0A183JQ63_9TREM</name>
<feature type="domain" description="Dynein heavy chain C-terminal" evidence="1">
    <location>
        <begin position="1"/>
        <end position="49"/>
    </location>
</feature>
<dbReference type="Gene3D" id="1.20.1270.280">
    <property type="match status" value="1"/>
</dbReference>
<gene>
    <name evidence="2" type="ORF">SCUD_LOCUS4850</name>
</gene>
<dbReference type="InterPro" id="IPR041228">
    <property type="entry name" value="Dynein_C"/>
</dbReference>
<dbReference type="PANTHER" id="PTHR22878:SF68">
    <property type="entry name" value="DYNEIN HEAVY CHAIN 6, AXONEMAL-LIKE"/>
    <property type="match status" value="1"/>
</dbReference>